<evidence type="ECO:0000313" key="7">
    <source>
        <dbReference type="Proteomes" id="UP000247922"/>
    </source>
</evidence>
<evidence type="ECO:0000256" key="3">
    <source>
        <dbReference type="ARBA" id="ARBA00022989"/>
    </source>
</evidence>
<dbReference type="AlphaFoldDB" id="A0A2V3W2C8"/>
<evidence type="ECO:0000256" key="5">
    <source>
        <dbReference type="SAM" id="Phobius"/>
    </source>
</evidence>
<keyword evidence="7" id="KW-1185">Reference proteome</keyword>
<sequence length="264" mass="30412">MNQLIFGRYFPGDSFIHHLDPRFKLIFALIYVGLLFFLESTFYYLLFFVLTLLLMEQTGVKLAIYVKGVKPLIWLILFAVTLRIMTTSGGDVYLRYGPFAISSFGLTLGLQTFLRFVMIIFISTVLTLTTKPVEITDALYFLLKPLKYIKVPIEDLSLMLSIALRFIPNLLDETDKVMNAQKARGMVFGQGSLINQMKALVPLVLPLFQNSLKRAEDMADVLEVKGYQSNQKRSHYRELKWKKQDVFGSLFLLMLMVVVFVFQQ</sequence>
<dbReference type="PANTHER" id="PTHR33514:SF13">
    <property type="entry name" value="PROTEIN ABCI12, CHLOROPLASTIC"/>
    <property type="match status" value="1"/>
</dbReference>
<comment type="subcellular location">
    <subcellularLocation>
        <location evidence="1">Membrane</location>
        <topology evidence="1">Multi-pass membrane protein</topology>
    </subcellularLocation>
</comment>
<dbReference type="GO" id="GO:0005886">
    <property type="term" value="C:plasma membrane"/>
    <property type="evidence" value="ECO:0007669"/>
    <property type="project" value="TreeGrafter"/>
</dbReference>
<gene>
    <name evidence="6" type="ORF">DES38_11215</name>
</gene>
<name>A0A2V3W2C8_9BACI</name>
<dbReference type="CDD" id="cd16914">
    <property type="entry name" value="EcfT"/>
    <property type="match status" value="1"/>
</dbReference>
<evidence type="ECO:0000256" key="2">
    <source>
        <dbReference type="ARBA" id="ARBA00022692"/>
    </source>
</evidence>
<protein>
    <submittedName>
        <fullName evidence="6">Energy-coupling factor transport system permease protein</fullName>
    </submittedName>
</protein>
<dbReference type="InterPro" id="IPR003339">
    <property type="entry name" value="ABC/ECF_trnsptr_transmembrane"/>
</dbReference>
<accession>A0A2V3W2C8</accession>
<feature type="transmembrane region" description="Helical" evidence="5">
    <location>
        <begin position="246"/>
        <end position="263"/>
    </location>
</feature>
<proteinExistence type="predicted"/>
<feature type="transmembrane region" description="Helical" evidence="5">
    <location>
        <begin position="104"/>
        <end position="128"/>
    </location>
</feature>
<keyword evidence="2 5" id="KW-0812">Transmembrane</keyword>
<dbReference type="Proteomes" id="UP000247922">
    <property type="component" value="Unassembled WGS sequence"/>
</dbReference>
<comment type="caution">
    <text evidence="6">The sequence shown here is derived from an EMBL/GenBank/DDBJ whole genome shotgun (WGS) entry which is preliminary data.</text>
</comment>
<evidence type="ECO:0000256" key="1">
    <source>
        <dbReference type="ARBA" id="ARBA00004141"/>
    </source>
</evidence>
<evidence type="ECO:0000313" key="6">
    <source>
        <dbReference type="EMBL" id="PXW88447.1"/>
    </source>
</evidence>
<dbReference type="RefSeq" id="WP_110251858.1">
    <property type="nucleotide sequence ID" value="NZ_QJJR01000012.1"/>
</dbReference>
<evidence type="ECO:0000256" key="4">
    <source>
        <dbReference type="ARBA" id="ARBA00023136"/>
    </source>
</evidence>
<organism evidence="6 7">
    <name type="scientific">Streptohalobacillus salinus</name>
    <dbReference type="NCBI Taxonomy" id="621096"/>
    <lineage>
        <taxon>Bacteria</taxon>
        <taxon>Bacillati</taxon>
        <taxon>Bacillota</taxon>
        <taxon>Bacilli</taxon>
        <taxon>Bacillales</taxon>
        <taxon>Bacillaceae</taxon>
        <taxon>Streptohalobacillus</taxon>
    </lineage>
</organism>
<reference evidence="6 7" key="1">
    <citation type="submission" date="2018-05" db="EMBL/GenBank/DDBJ databases">
        <title>Genomic Encyclopedia of Type Strains, Phase IV (KMG-IV): sequencing the most valuable type-strain genomes for metagenomic binning, comparative biology and taxonomic classification.</title>
        <authorList>
            <person name="Goeker M."/>
        </authorList>
    </citation>
    <scope>NUCLEOTIDE SEQUENCE [LARGE SCALE GENOMIC DNA]</scope>
    <source>
        <strain evidence="6 7">DSM 22440</strain>
    </source>
</reference>
<dbReference type="Pfam" id="PF02361">
    <property type="entry name" value="CbiQ"/>
    <property type="match status" value="1"/>
</dbReference>
<feature type="transmembrane region" description="Helical" evidence="5">
    <location>
        <begin position="25"/>
        <end position="55"/>
    </location>
</feature>
<dbReference type="OrthoDB" id="8075495at2"/>
<feature type="transmembrane region" description="Helical" evidence="5">
    <location>
        <begin position="62"/>
        <end position="84"/>
    </location>
</feature>
<keyword evidence="4 5" id="KW-0472">Membrane</keyword>
<dbReference type="PANTHER" id="PTHR33514">
    <property type="entry name" value="PROTEIN ABCI12, CHLOROPLASTIC"/>
    <property type="match status" value="1"/>
</dbReference>
<dbReference type="EMBL" id="QJJR01000012">
    <property type="protein sequence ID" value="PXW88447.1"/>
    <property type="molecule type" value="Genomic_DNA"/>
</dbReference>
<keyword evidence="3 5" id="KW-1133">Transmembrane helix</keyword>